<dbReference type="Proteomes" id="UP000307440">
    <property type="component" value="Unassembled WGS sequence"/>
</dbReference>
<accession>A0A5C3LHY0</accession>
<dbReference type="OrthoDB" id="242766at2759"/>
<evidence type="ECO:0000313" key="4">
    <source>
        <dbReference type="EMBL" id="TFK28141.1"/>
    </source>
</evidence>
<dbReference type="EMBL" id="ML210158">
    <property type="protein sequence ID" value="TFK28141.1"/>
    <property type="molecule type" value="Genomic_DNA"/>
</dbReference>
<feature type="region of interest" description="Disordered" evidence="2">
    <location>
        <begin position="29"/>
        <end position="67"/>
    </location>
</feature>
<dbReference type="GO" id="GO:0005739">
    <property type="term" value="C:mitochondrion"/>
    <property type="evidence" value="ECO:0007669"/>
    <property type="project" value="UniProtKB-ARBA"/>
</dbReference>
<feature type="domain" description="DUF155" evidence="3">
    <location>
        <begin position="137"/>
        <end position="336"/>
    </location>
</feature>
<dbReference type="GO" id="GO:0070131">
    <property type="term" value="P:positive regulation of mitochondrial translation"/>
    <property type="evidence" value="ECO:0007669"/>
    <property type="project" value="TreeGrafter"/>
</dbReference>
<sequence length="402" mass="44714">MLAFARSCICRQQVSRPVQQRAFRQLRPFSSVAESDSKPPKTPVVKKVAKSDPLTDTKPKPKEVTPLRRSASVSLPFRANPTPTRSAIHPVVTLATSERYVLSRLRSHLELPARAQALHESWWVPKWVGKDGKEGEVFVFSNGSFVCWGLDDENAKLFAKEIIDKATGMSVVRLKEPETEELEFVVDPSELSGAQTQLHGDLIILGKTEPLDEPDLLPKNLPAMAFPEESLLARYAYSQALSRSTALSALEVSLDNYLTSMSMMPHTLAETGKPGMGRHQLIKKLGELMKFRQLLNLNRENFVDVPDLYWSEPGLEKYFKSMSNALEIGGRTASLNDKITYAAELQATLRQLLTESSGHSMELIIIILIAVEVVIAIIRDGPELWELAKGSKHDDAKSSKLA</sequence>
<reference evidence="4 5" key="1">
    <citation type="journal article" date="2019" name="Nat. Ecol. Evol.">
        <title>Megaphylogeny resolves global patterns of mushroom evolution.</title>
        <authorList>
            <person name="Varga T."/>
            <person name="Krizsan K."/>
            <person name="Foldi C."/>
            <person name="Dima B."/>
            <person name="Sanchez-Garcia M."/>
            <person name="Sanchez-Ramirez S."/>
            <person name="Szollosi G.J."/>
            <person name="Szarkandi J.G."/>
            <person name="Papp V."/>
            <person name="Albert L."/>
            <person name="Andreopoulos W."/>
            <person name="Angelini C."/>
            <person name="Antonin V."/>
            <person name="Barry K.W."/>
            <person name="Bougher N.L."/>
            <person name="Buchanan P."/>
            <person name="Buyck B."/>
            <person name="Bense V."/>
            <person name="Catcheside P."/>
            <person name="Chovatia M."/>
            <person name="Cooper J."/>
            <person name="Damon W."/>
            <person name="Desjardin D."/>
            <person name="Finy P."/>
            <person name="Geml J."/>
            <person name="Haridas S."/>
            <person name="Hughes K."/>
            <person name="Justo A."/>
            <person name="Karasinski D."/>
            <person name="Kautmanova I."/>
            <person name="Kiss B."/>
            <person name="Kocsube S."/>
            <person name="Kotiranta H."/>
            <person name="LaButti K.M."/>
            <person name="Lechner B.E."/>
            <person name="Liimatainen K."/>
            <person name="Lipzen A."/>
            <person name="Lukacs Z."/>
            <person name="Mihaltcheva S."/>
            <person name="Morgado L.N."/>
            <person name="Niskanen T."/>
            <person name="Noordeloos M.E."/>
            <person name="Ohm R.A."/>
            <person name="Ortiz-Santana B."/>
            <person name="Ovrebo C."/>
            <person name="Racz N."/>
            <person name="Riley R."/>
            <person name="Savchenko A."/>
            <person name="Shiryaev A."/>
            <person name="Soop K."/>
            <person name="Spirin V."/>
            <person name="Szebenyi C."/>
            <person name="Tomsovsky M."/>
            <person name="Tulloss R.E."/>
            <person name="Uehling J."/>
            <person name="Grigoriev I.V."/>
            <person name="Vagvolgyi C."/>
            <person name="Papp T."/>
            <person name="Martin F.M."/>
            <person name="Miettinen O."/>
            <person name="Hibbett D.S."/>
            <person name="Nagy L.G."/>
        </authorList>
    </citation>
    <scope>NUCLEOTIDE SEQUENCE [LARGE SCALE GENOMIC DNA]</scope>
    <source>
        <strain evidence="4 5">CBS 121175</strain>
    </source>
</reference>
<dbReference type="PANTHER" id="PTHR16255:SF1">
    <property type="entry name" value="REQUIRED FOR MEIOTIC NUCLEAR DIVISION PROTEIN 1 HOMOLOG"/>
    <property type="match status" value="1"/>
</dbReference>
<protein>
    <submittedName>
        <fullName evidence="4">Cytoplasmic protein</fullName>
    </submittedName>
</protein>
<evidence type="ECO:0000256" key="2">
    <source>
        <dbReference type="SAM" id="MobiDB-lite"/>
    </source>
</evidence>
<proteinExistence type="inferred from homology"/>
<organism evidence="4 5">
    <name type="scientific">Coprinopsis marcescibilis</name>
    <name type="common">Agaric fungus</name>
    <name type="synonym">Psathyrella marcescibilis</name>
    <dbReference type="NCBI Taxonomy" id="230819"/>
    <lineage>
        <taxon>Eukaryota</taxon>
        <taxon>Fungi</taxon>
        <taxon>Dikarya</taxon>
        <taxon>Basidiomycota</taxon>
        <taxon>Agaricomycotina</taxon>
        <taxon>Agaricomycetes</taxon>
        <taxon>Agaricomycetidae</taxon>
        <taxon>Agaricales</taxon>
        <taxon>Agaricineae</taxon>
        <taxon>Psathyrellaceae</taxon>
        <taxon>Coprinopsis</taxon>
    </lineage>
</organism>
<dbReference type="Pfam" id="PF02582">
    <property type="entry name" value="DUF155"/>
    <property type="match status" value="1"/>
</dbReference>
<dbReference type="PANTHER" id="PTHR16255">
    <property type="entry name" value="REQUIRED FOR MEIOTIC NUCLEAR DIVISION PROTEIN 1 HOMOLOG"/>
    <property type="match status" value="1"/>
</dbReference>
<keyword evidence="5" id="KW-1185">Reference proteome</keyword>
<dbReference type="InterPro" id="IPR003734">
    <property type="entry name" value="DUF155"/>
</dbReference>
<comment type="similarity">
    <text evidence="1">Belongs to the RMD1/sif2 family.</text>
</comment>
<dbReference type="AlphaFoldDB" id="A0A5C3LHY0"/>
<evidence type="ECO:0000256" key="1">
    <source>
        <dbReference type="ARBA" id="ARBA00008306"/>
    </source>
</evidence>
<evidence type="ECO:0000259" key="3">
    <source>
        <dbReference type="Pfam" id="PF02582"/>
    </source>
</evidence>
<gene>
    <name evidence="4" type="ORF">FA15DRAFT_612589</name>
</gene>
<dbReference type="InterPro" id="IPR051624">
    <property type="entry name" value="RMD1/Sad1-interacting"/>
</dbReference>
<name>A0A5C3LHY0_COPMA</name>
<feature type="compositionally biased region" description="Basic and acidic residues" evidence="2">
    <location>
        <begin position="49"/>
        <end position="66"/>
    </location>
</feature>
<evidence type="ECO:0000313" key="5">
    <source>
        <dbReference type="Proteomes" id="UP000307440"/>
    </source>
</evidence>